<sequence length="257" mass="28444">MSRHFNFTDRKKIDIDDVRVVLEERDKKILCHVDIRLGAHEFPPDSMVFIEAERGRAFRHREKWGAVGIPTTGWSSGADFDITDVGDPEGVRFRLLVVEPVVCRLLAAAENVLATSSGEAMEPQQSLLPIRMDNLSGGVWALDMDGGVPTLILDSGLGSKQELKSSRILYAILPGVVRAILANLAHEYKGDLQDDDGLDVSDIPSVWLNLGERWAGENLSGCDTHAEIDRWAQLAANGFCKEKRLRDELAKAVRAED</sequence>
<keyword evidence="2" id="KW-1185">Reference proteome</keyword>
<gene>
    <name evidence="1" type="ORF">RCO22_18845</name>
</gene>
<reference evidence="1 2" key="1">
    <citation type="journal article" date="2023" name="Microbiol. Resour. Announc.">
        <title>Whole-genome sequence of Pseudomonas yamanorum OLsAu1 isolated from the edible ectomycorrhizal mushroom Lactarius sp. section Deliciosi.</title>
        <authorList>
            <person name="Ramirez-Mendoza R."/>
            <person name="Angeles-Argaiz R.E."/>
            <person name="Hernandez-Oaxaca D."/>
            <person name="Aguirre-Beltran L."/>
            <person name="Almaraz-Suarez J."/>
            <person name="Perez-Moreno J."/>
        </authorList>
    </citation>
    <scope>NUCLEOTIDE SEQUENCE [LARGE SCALE GENOMIC DNA]</scope>
    <source>
        <strain evidence="1 2">OLsAu1</strain>
    </source>
</reference>
<name>A0ABU1CUR8_9PSED</name>
<accession>A0ABU1CUR8</accession>
<dbReference type="EMBL" id="JAVGXC010000019">
    <property type="protein sequence ID" value="MDR0191007.1"/>
    <property type="molecule type" value="Genomic_DNA"/>
</dbReference>
<proteinExistence type="predicted"/>
<dbReference type="RefSeq" id="WP_309255274.1">
    <property type="nucleotide sequence ID" value="NZ_JAVGXC010000019.1"/>
</dbReference>
<comment type="caution">
    <text evidence="1">The sequence shown here is derived from an EMBL/GenBank/DDBJ whole genome shotgun (WGS) entry which is preliminary data.</text>
</comment>
<dbReference type="Proteomes" id="UP001224477">
    <property type="component" value="Unassembled WGS sequence"/>
</dbReference>
<evidence type="ECO:0000313" key="1">
    <source>
        <dbReference type="EMBL" id="MDR0191007.1"/>
    </source>
</evidence>
<protein>
    <submittedName>
        <fullName evidence="1">Uncharacterized protein</fullName>
    </submittedName>
</protein>
<evidence type="ECO:0000313" key="2">
    <source>
        <dbReference type="Proteomes" id="UP001224477"/>
    </source>
</evidence>
<organism evidence="1 2">
    <name type="scientific">Pseudomonas yamanorum</name>
    <dbReference type="NCBI Taxonomy" id="515393"/>
    <lineage>
        <taxon>Bacteria</taxon>
        <taxon>Pseudomonadati</taxon>
        <taxon>Pseudomonadota</taxon>
        <taxon>Gammaproteobacteria</taxon>
        <taxon>Pseudomonadales</taxon>
        <taxon>Pseudomonadaceae</taxon>
        <taxon>Pseudomonas</taxon>
    </lineage>
</organism>